<evidence type="ECO:0000313" key="2">
    <source>
        <dbReference type="EMBL" id="MBB6251204.1"/>
    </source>
</evidence>
<feature type="transmembrane region" description="Helical" evidence="1">
    <location>
        <begin position="20"/>
        <end position="42"/>
    </location>
</feature>
<evidence type="ECO:0000256" key="1">
    <source>
        <dbReference type="SAM" id="Phobius"/>
    </source>
</evidence>
<protein>
    <submittedName>
        <fullName evidence="2">Pyrroloquinoline quinone (PQQ) biosynthesis protein C</fullName>
    </submittedName>
</protein>
<name>A0A7X0EE90_9PROT</name>
<keyword evidence="1" id="KW-0812">Transmembrane</keyword>
<organism evidence="2 3">
    <name type="scientific">Nitrospirillum iridis</name>
    <dbReference type="NCBI Taxonomy" id="765888"/>
    <lineage>
        <taxon>Bacteria</taxon>
        <taxon>Pseudomonadati</taxon>
        <taxon>Pseudomonadota</taxon>
        <taxon>Alphaproteobacteria</taxon>
        <taxon>Rhodospirillales</taxon>
        <taxon>Azospirillaceae</taxon>
        <taxon>Nitrospirillum</taxon>
    </lineage>
</organism>
<accession>A0A7X0EE90</accession>
<keyword evidence="1" id="KW-1133">Transmembrane helix</keyword>
<comment type="caution">
    <text evidence="2">The sequence shown here is derived from an EMBL/GenBank/DDBJ whole genome shotgun (WGS) entry which is preliminary data.</text>
</comment>
<dbReference type="SUPFAM" id="SSF48613">
    <property type="entry name" value="Heme oxygenase-like"/>
    <property type="match status" value="1"/>
</dbReference>
<dbReference type="AlphaFoldDB" id="A0A7X0EE90"/>
<dbReference type="Proteomes" id="UP000539175">
    <property type="component" value="Unassembled WGS sequence"/>
</dbReference>
<sequence length="224" mass="24500">MNPTRYHRLLADTTAARDRFLAIPVLTQALSGGITPALYLAFLEQAYHHVRHTCRLLALAAARTEDTPYREALFDYIAEERGHEAWILDDIAALGGDAVGVASGQPGAACSALVGYVHYAIDRISPYAMLGMVHVLEGMSTLLAQRAADALSHAFRHQGGAGFRYLTTHGALDVDHVAFFERLVNTLCDPDALPVITETARVVYQLYGDIFRDLGQRQEVLHAA</sequence>
<dbReference type="InterPro" id="IPR016084">
    <property type="entry name" value="Haem_Oase-like_multi-hlx"/>
</dbReference>
<evidence type="ECO:0000313" key="3">
    <source>
        <dbReference type="Proteomes" id="UP000539175"/>
    </source>
</evidence>
<keyword evidence="3" id="KW-1185">Reference proteome</keyword>
<keyword evidence="1" id="KW-0472">Membrane</keyword>
<dbReference type="RefSeq" id="WP_184799491.1">
    <property type="nucleotide sequence ID" value="NZ_JACIIZ010000004.1"/>
</dbReference>
<proteinExistence type="predicted"/>
<reference evidence="2 3" key="1">
    <citation type="submission" date="2020-08" db="EMBL/GenBank/DDBJ databases">
        <title>Genomic Encyclopedia of Type Strains, Phase IV (KMG-IV): sequencing the most valuable type-strain genomes for metagenomic binning, comparative biology and taxonomic classification.</title>
        <authorList>
            <person name="Goeker M."/>
        </authorList>
    </citation>
    <scope>NUCLEOTIDE SEQUENCE [LARGE SCALE GENOMIC DNA]</scope>
    <source>
        <strain evidence="2 3">DSM 22198</strain>
    </source>
</reference>
<gene>
    <name evidence="2" type="ORF">FHS74_001749</name>
</gene>
<dbReference type="Gene3D" id="1.20.910.10">
    <property type="entry name" value="Heme oxygenase-like"/>
    <property type="match status" value="1"/>
</dbReference>
<dbReference type="EMBL" id="JACIIZ010000004">
    <property type="protein sequence ID" value="MBB6251204.1"/>
    <property type="molecule type" value="Genomic_DNA"/>
</dbReference>
<dbReference type="Pfam" id="PF14518">
    <property type="entry name" value="Haem_oxygenas_2"/>
    <property type="match status" value="1"/>
</dbReference>